<evidence type="ECO:0000313" key="2">
    <source>
        <dbReference type="Proteomes" id="UP000187209"/>
    </source>
</evidence>
<keyword evidence="2" id="KW-1185">Reference proteome</keyword>
<dbReference type="OrthoDB" id="10496598at2759"/>
<dbReference type="EMBL" id="MPUH01000339">
    <property type="protein sequence ID" value="OMJ82477.1"/>
    <property type="molecule type" value="Genomic_DNA"/>
</dbReference>
<sequence length="187" mass="22127">MSEITKQICPGFYLRINKRLLEHTIDFTLDNQTEFIYLFQFLIKDQVNVRSADDEMEKYVKVLPNTCFSFMQLIIEGSFNYKYEFKYQKLKPEPVIKQVEITQDLVLYINQHDTEQKIVYELQNKSESLVHFELTILELSGIRSLSGKTLFVVDVQPGDKSEVCELNFDGAWSYKYSYTYSFRGFLI</sequence>
<dbReference type="Proteomes" id="UP000187209">
    <property type="component" value="Unassembled WGS sequence"/>
</dbReference>
<gene>
    <name evidence="1" type="ORF">SteCoe_16826</name>
</gene>
<dbReference type="AlphaFoldDB" id="A0A1R2C0H7"/>
<comment type="caution">
    <text evidence="1">The sequence shown here is derived from an EMBL/GenBank/DDBJ whole genome shotgun (WGS) entry which is preliminary data.</text>
</comment>
<proteinExistence type="predicted"/>
<reference evidence="1 2" key="1">
    <citation type="submission" date="2016-11" db="EMBL/GenBank/DDBJ databases">
        <title>The macronuclear genome of Stentor coeruleus: a giant cell with tiny introns.</title>
        <authorList>
            <person name="Slabodnick M."/>
            <person name="Ruby J.G."/>
            <person name="Reiff S.B."/>
            <person name="Swart E.C."/>
            <person name="Gosai S."/>
            <person name="Prabakaran S."/>
            <person name="Witkowska E."/>
            <person name="Larue G.E."/>
            <person name="Fisher S."/>
            <person name="Freeman R.M."/>
            <person name="Gunawardena J."/>
            <person name="Chu W."/>
            <person name="Stover N.A."/>
            <person name="Gregory B.D."/>
            <person name="Nowacki M."/>
            <person name="Derisi J."/>
            <person name="Roy S.W."/>
            <person name="Marshall W.F."/>
            <person name="Sood P."/>
        </authorList>
    </citation>
    <scope>NUCLEOTIDE SEQUENCE [LARGE SCALE GENOMIC DNA]</scope>
    <source>
        <strain evidence="1">WM001</strain>
    </source>
</reference>
<accession>A0A1R2C0H7</accession>
<protein>
    <submittedName>
        <fullName evidence="1">Uncharacterized protein</fullName>
    </submittedName>
</protein>
<name>A0A1R2C0H7_9CILI</name>
<evidence type="ECO:0000313" key="1">
    <source>
        <dbReference type="EMBL" id="OMJ82477.1"/>
    </source>
</evidence>
<organism evidence="1 2">
    <name type="scientific">Stentor coeruleus</name>
    <dbReference type="NCBI Taxonomy" id="5963"/>
    <lineage>
        <taxon>Eukaryota</taxon>
        <taxon>Sar</taxon>
        <taxon>Alveolata</taxon>
        <taxon>Ciliophora</taxon>
        <taxon>Postciliodesmatophora</taxon>
        <taxon>Heterotrichea</taxon>
        <taxon>Heterotrichida</taxon>
        <taxon>Stentoridae</taxon>
        <taxon>Stentor</taxon>
    </lineage>
</organism>